<accession>A0AAV8VH35</accession>
<gene>
    <name evidence="3" type="ORF">NQ315_017075</name>
</gene>
<proteinExistence type="predicted"/>
<dbReference type="Pfam" id="PF09588">
    <property type="entry name" value="YqaJ"/>
    <property type="match status" value="1"/>
</dbReference>
<feature type="region of interest" description="Disordered" evidence="1">
    <location>
        <begin position="1"/>
        <end position="21"/>
    </location>
</feature>
<feature type="region of interest" description="Disordered" evidence="1">
    <location>
        <begin position="54"/>
        <end position="185"/>
    </location>
</feature>
<dbReference type="InterPro" id="IPR011335">
    <property type="entry name" value="Restrct_endonuc-II-like"/>
</dbReference>
<dbReference type="AlphaFoldDB" id="A0AAV8VH35"/>
<dbReference type="Gene3D" id="3.90.320.10">
    <property type="match status" value="1"/>
</dbReference>
<dbReference type="PANTHER" id="PTHR39953:SF1">
    <property type="entry name" value="RE54151P"/>
    <property type="match status" value="1"/>
</dbReference>
<feature type="compositionally biased region" description="Basic residues" evidence="1">
    <location>
        <begin position="166"/>
        <end position="176"/>
    </location>
</feature>
<feature type="compositionally biased region" description="Basic and acidic residues" evidence="1">
    <location>
        <begin position="101"/>
        <end position="115"/>
    </location>
</feature>
<feature type="compositionally biased region" description="Low complexity" evidence="1">
    <location>
        <begin position="1"/>
        <end position="19"/>
    </location>
</feature>
<organism evidence="3 4">
    <name type="scientific">Exocentrus adspersus</name>
    <dbReference type="NCBI Taxonomy" id="1586481"/>
    <lineage>
        <taxon>Eukaryota</taxon>
        <taxon>Metazoa</taxon>
        <taxon>Ecdysozoa</taxon>
        <taxon>Arthropoda</taxon>
        <taxon>Hexapoda</taxon>
        <taxon>Insecta</taxon>
        <taxon>Pterygota</taxon>
        <taxon>Neoptera</taxon>
        <taxon>Endopterygota</taxon>
        <taxon>Coleoptera</taxon>
        <taxon>Polyphaga</taxon>
        <taxon>Cucujiformia</taxon>
        <taxon>Chrysomeloidea</taxon>
        <taxon>Cerambycidae</taxon>
        <taxon>Lamiinae</taxon>
        <taxon>Acanthocinini</taxon>
        <taxon>Exocentrus</taxon>
    </lineage>
</organism>
<dbReference type="InterPro" id="IPR019080">
    <property type="entry name" value="YqaJ_viral_recombinase"/>
</dbReference>
<sequence>MAEAEQQQVPEQPKAAPAVAKKDKEIIAIIKNNPKKAVRSVGDGEIVEFSVVVGEKGNEAANVTGPNGEPVRGSPYAADRRRGYRQWYYPRGGRRPSNRRLPRDSQSEGEGKEGAAGEGGPQGPPRRYRPRRGGRGGYGGGGYYRGPYRGPPGDQDQSGDAPRGRGPPRRFFRSSARKAYNNNKSSEVVQIKQEVDEEVRPPFEISKPSKYIHTDIFHLMTLYLLEVQASHRSADDFINFMENKMTDVLCRQVEQATRAQAQSGVWFQHVYGRITASKIYEASRCQTRNGSLIQCILNPERTFATGPMQRGEQLESAVLRQVALIRRVKIKACGMFLKKEFPIFGAWPDGVTSDAVVEVKCPSSGRTMSNYVKNNVIQAKYKAQIQLQMFFANKPRALFCVAHPNFEMTGRVFIYEEVYDADFCEEMMATARLFWEDAVYEKLLK</sequence>
<dbReference type="CDD" id="cd22343">
    <property type="entry name" value="PDDEXK_lambda_exonuclease-like"/>
    <property type="match status" value="1"/>
</dbReference>
<reference evidence="3 4" key="1">
    <citation type="journal article" date="2023" name="Insect Mol. Biol.">
        <title>Genome sequencing provides insights into the evolution of gene families encoding plant cell wall-degrading enzymes in longhorned beetles.</title>
        <authorList>
            <person name="Shin N.R."/>
            <person name="Okamura Y."/>
            <person name="Kirsch R."/>
            <person name="Pauchet Y."/>
        </authorList>
    </citation>
    <scope>NUCLEOTIDE SEQUENCE [LARGE SCALE GENOMIC DNA]</scope>
    <source>
        <strain evidence="3">EAD_L_NR</strain>
    </source>
</reference>
<evidence type="ECO:0000313" key="4">
    <source>
        <dbReference type="Proteomes" id="UP001159042"/>
    </source>
</evidence>
<protein>
    <recommendedName>
        <fullName evidence="2">YqaJ viral recombinase domain-containing protein</fullName>
    </recommendedName>
</protein>
<feature type="domain" description="YqaJ viral recombinase" evidence="2">
    <location>
        <begin position="266"/>
        <end position="393"/>
    </location>
</feature>
<dbReference type="PANTHER" id="PTHR39953">
    <property type="entry name" value="RE54151P"/>
    <property type="match status" value="1"/>
</dbReference>
<dbReference type="InterPro" id="IPR012340">
    <property type="entry name" value="NA-bd_OB-fold"/>
</dbReference>
<feature type="compositionally biased region" description="Gly residues" evidence="1">
    <location>
        <begin position="135"/>
        <end position="144"/>
    </location>
</feature>
<evidence type="ECO:0000259" key="2">
    <source>
        <dbReference type="Pfam" id="PF09588"/>
    </source>
</evidence>
<comment type="caution">
    <text evidence="3">The sequence shown here is derived from an EMBL/GenBank/DDBJ whole genome shotgun (WGS) entry which is preliminary data.</text>
</comment>
<dbReference type="Gene3D" id="2.40.50.140">
    <property type="entry name" value="Nucleic acid-binding proteins"/>
    <property type="match status" value="1"/>
</dbReference>
<dbReference type="GO" id="GO:0006281">
    <property type="term" value="P:DNA repair"/>
    <property type="evidence" value="ECO:0007669"/>
    <property type="project" value="UniProtKB-ARBA"/>
</dbReference>
<dbReference type="SUPFAM" id="SSF52980">
    <property type="entry name" value="Restriction endonuclease-like"/>
    <property type="match status" value="1"/>
</dbReference>
<evidence type="ECO:0000313" key="3">
    <source>
        <dbReference type="EMBL" id="KAJ8913524.1"/>
    </source>
</evidence>
<name>A0AAV8VH35_9CUCU</name>
<dbReference type="Proteomes" id="UP001159042">
    <property type="component" value="Unassembled WGS sequence"/>
</dbReference>
<dbReference type="InterPro" id="IPR011604">
    <property type="entry name" value="PDDEXK-like_dom_sf"/>
</dbReference>
<dbReference type="EMBL" id="JANEYG010000092">
    <property type="protein sequence ID" value="KAJ8913524.1"/>
    <property type="molecule type" value="Genomic_DNA"/>
</dbReference>
<keyword evidence="4" id="KW-1185">Reference proteome</keyword>
<evidence type="ECO:0000256" key="1">
    <source>
        <dbReference type="SAM" id="MobiDB-lite"/>
    </source>
</evidence>